<name>A0A1H1QQ39_MUCMA</name>
<dbReference type="Gene3D" id="3.10.450.50">
    <property type="match status" value="1"/>
</dbReference>
<dbReference type="InterPro" id="IPR032710">
    <property type="entry name" value="NTF2-like_dom_sf"/>
</dbReference>
<dbReference type="STRING" id="652787.SAMN05216490_0825"/>
<dbReference type="SUPFAM" id="SSF54427">
    <property type="entry name" value="NTF2-like"/>
    <property type="match status" value="1"/>
</dbReference>
<gene>
    <name evidence="1" type="ORF">SAMN05216490_0825</name>
</gene>
<evidence type="ECO:0000313" key="2">
    <source>
        <dbReference type="Proteomes" id="UP000199679"/>
    </source>
</evidence>
<dbReference type="Proteomes" id="UP000199679">
    <property type="component" value="Chromosome I"/>
</dbReference>
<accession>A0A1H1QQ39</accession>
<evidence type="ECO:0000313" key="1">
    <source>
        <dbReference type="EMBL" id="SDS25590.1"/>
    </source>
</evidence>
<sequence>MKKLLIYSLCIIALSACHTKSTQPKVDSTAVYKVPDEAAIKKAVDNAYHSICFNTGELPRYAEIKEAFIPQAQLINFRTADSAQVTNINQFIYLYRTFIETGHIHYFYEKELFGKTEQFGNIASRTSTYATYLNHPDSLAERGVNSFQLIKTKAGWKVSSIIWDVEKPGLKIPGYYLGK</sequence>
<proteinExistence type="predicted"/>
<organism evidence="1 2">
    <name type="scientific">Mucilaginibacter mallensis</name>
    <dbReference type="NCBI Taxonomy" id="652787"/>
    <lineage>
        <taxon>Bacteria</taxon>
        <taxon>Pseudomonadati</taxon>
        <taxon>Bacteroidota</taxon>
        <taxon>Sphingobacteriia</taxon>
        <taxon>Sphingobacteriales</taxon>
        <taxon>Sphingobacteriaceae</taxon>
        <taxon>Mucilaginibacter</taxon>
    </lineage>
</organism>
<reference evidence="1 2" key="1">
    <citation type="submission" date="2016-10" db="EMBL/GenBank/DDBJ databases">
        <authorList>
            <person name="de Groot N.N."/>
        </authorList>
    </citation>
    <scope>NUCLEOTIDE SEQUENCE [LARGE SCALE GENOMIC DNA]</scope>
    <source>
        <strain evidence="1 2">MP1X4</strain>
    </source>
</reference>
<evidence type="ECO:0008006" key="3">
    <source>
        <dbReference type="Google" id="ProtNLM"/>
    </source>
</evidence>
<dbReference type="PROSITE" id="PS51257">
    <property type="entry name" value="PROKAR_LIPOPROTEIN"/>
    <property type="match status" value="1"/>
</dbReference>
<keyword evidence="2" id="KW-1185">Reference proteome</keyword>
<dbReference type="EMBL" id="LT629740">
    <property type="protein sequence ID" value="SDS25590.1"/>
    <property type="molecule type" value="Genomic_DNA"/>
</dbReference>
<dbReference type="AlphaFoldDB" id="A0A1H1QQ39"/>
<protein>
    <recommendedName>
        <fullName evidence="3">SnoaL-like domain-containing protein</fullName>
    </recommendedName>
</protein>
<dbReference type="RefSeq" id="WP_091369605.1">
    <property type="nucleotide sequence ID" value="NZ_LT629740.1"/>
</dbReference>
<dbReference type="OrthoDB" id="9798081at2"/>